<dbReference type="Proteomes" id="UP000549394">
    <property type="component" value="Unassembled WGS sequence"/>
</dbReference>
<comment type="caution">
    <text evidence="1">The sequence shown here is derived from an EMBL/GenBank/DDBJ whole genome shotgun (WGS) entry which is preliminary data.</text>
</comment>
<proteinExistence type="predicted"/>
<dbReference type="OrthoDB" id="428346at2759"/>
<name>A0A7I8WER4_9ANNE</name>
<sequence>MTYDELKDFYTSLMSDDVKVISYKHHSSRILHFLSNQKAFRQLFLNLGYTQDELKEFTLYSIPHKYNIFDMLFNLNMELRSERAKLIGGKKLLCAHIRHAKTGEKVKAVHVQARKEINEIWKSLKNLFNRDQYKHHLLYVAADSENVTQQASNIFKNRFIKANSSLTNIQRWSKGGKTPEASDACNGLRRVILDWKVLSECSLIIKSPLYSTFSGSAISMSRNKVSFYYHERLKELHRVGKRFQLLKNINTHPLINCTFTEKDQGRCLL</sequence>
<dbReference type="EMBL" id="CAJFCJ010000074">
    <property type="protein sequence ID" value="CAD5126698.1"/>
    <property type="molecule type" value="Genomic_DNA"/>
</dbReference>
<dbReference type="Gene3D" id="3.40.50.11350">
    <property type="match status" value="1"/>
</dbReference>
<protein>
    <submittedName>
        <fullName evidence="1">DgyrCDS14765</fullName>
    </submittedName>
</protein>
<dbReference type="AlphaFoldDB" id="A0A7I8WER4"/>
<keyword evidence="2" id="KW-1185">Reference proteome</keyword>
<gene>
    <name evidence="1" type="ORF">DGYR_LOCUS13931</name>
</gene>
<evidence type="ECO:0000313" key="2">
    <source>
        <dbReference type="Proteomes" id="UP000549394"/>
    </source>
</evidence>
<organism evidence="1 2">
    <name type="scientific">Dimorphilus gyrociliatus</name>
    <dbReference type="NCBI Taxonomy" id="2664684"/>
    <lineage>
        <taxon>Eukaryota</taxon>
        <taxon>Metazoa</taxon>
        <taxon>Spiralia</taxon>
        <taxon>Lophotrochozoa</taxon>
        <taxon>Annelida</taxon>
        <taxon>Polychaeta</taxon>
        <taxon>Polychaeta incertae sedis</taxon>
        <taxon>Dinophilidae</taxon>
        <taxon>Dimorphilus</taxon>
    </lineage>
</organism>
<evidence type="ECO:0000313" key="1">
    <source>
        <dbReference type="EMBL" id="CAD5126698.1"/>
    </source>
</evidence>
<accession>A0A7I8WER4</accession>
<reference evidence="1 2" key="1">
    <citation type="submission" date="2020-08" db="EMBL/GenBank/DDBJ databases">
        <authorList>
            <person name="Hejnol A."/>
        </authorList>
    </citation>
    <scope>NUCLEOTIDE SEQUENCE [LARGE SCALE GENOMIC DNA]</scope>
</reference>